<dbReference type="Pfam" id="PF21671">
    <property type="entry name" value="CPL1-like"/>
    <property type="match status" value="1"/>
</dbReference>
<sequence>MLPLTFPLLVLLSALSYVRAAASNVFVGCVLATELPLFAVQPQRLLNGGLCNQRCYANGYTYSYFISGLVAGGSNCYCDNEGSYLAASAYVLPAGGVLGSDTGCLPILQATATDLRTTFTFSNCVGTLTGVTVNLVDGTILGGALVDSPGACFDRCKGNLAAYFIPIVPSVTSILPSYGCVCDPSGEGSGLLCGVGAFYKYNHDASASGQARRRLQEAMNVDTPRRKSFCPGQMEACNVPGVSDAWECVDSTSDLESCGGCTHGDYTEQGFNSTSTGIDCTAIPGVRLGGSTCTNGRCEIFSCKRKWTLIDGQCVRL</sequence>
<accession>A0A1B9H3B8</accession>
<dbReference type="STRING" id="1296120.A0A1B9H3B8"/>
<dbReference type="InterPro" id="IPR038955">
    <property type="entry name" value="PriA/CPL1_fungi"/>
</dbReference>
<gene>
    <name evidence="3" type="ORF">I316_00877</name>
</gene>
<dbReference type="PANTHER" id="PTHR35192">
    <property type="entry name" value="PROTEIN, PUTATIVE-RELATED"/>
    <property type="match status" value="1"/>
</dbReference>
<evidence type="ECO:0000313" key="4">
    <source>
        <dbReference type="Proteomes" id="UP000092666"/>
    </source>
</evidence>
<feature type="domain" description="Protein CPL1-like" evidence="2">
    <location>
        <begin position="246"/>
        <end position="309"/>
    </location>
</feature>
<organism evidence="3 4">
    <name type="scientific">Kwoniella heveanensis BCC8398</name>
    <dbReference type="NCBI Taxonomy" id="1296120"/>
    <lineage>
        <taxon>Eukaryota</taxon>
        <taxon>Fungi</taxon>
        <taxon>Dikarya</taxon>
        <taxon>Basidiomycota</taxon>
        <taxon>Agaricomycotina</taxon>
        <taxon>Tremellomycetes</taxon>
        <taxon>Tremellales</taxon>
        <taxon>Cryptococcaceae</taxon>
        <taxon>Kwoniella</taxon>
    </lineage>
</organism>
<reference evidence="3 4" key="1">
    <citation type="submission" date="2013-07" db="EMBL/GenBank/DDBJ databases">
        <title>The Genome Sequence of Cryptococcus heveanensis BCC8398.</title>
        <authorList>
            <consortium name="The Broad Institute Genome Sequencing Platform"/>
            <person name="Cuomo C."/>
            <person name="Litvintseva A."/>
            <person name="Chen Y."/>
            <person name="Heitman J."/>
            <person name="Sun S."/>
            <person name="Springer D."/>
            <person name="Dromer F."/>
            <person name="Young S.K."/>
            <person name="Zeng Q."/>
            <person name="Gargeya S."/>
            <person name="Fitzgerald M."/>
            <person name="Abouelleil A."/>
            <person name="Alvarado L."/>
            <person name="Berlin A.M."/>
            <person name="Chapman S.B."/>
            <person name="Dewar J."/>
            <person name="Goldberg J."/>
            <person name="Griggs A."/>
            <person name="Gujja S."/>
            <person name="Hansen M."/>
            <person name="Howarth C."/>
            <person name="Imamovic A."/>
            <person name="Larimer J."/>
            <person name="McCowan C."/>
            <person name="Murphy C."/>
            <person name="Pearson M."/>
            <person name="Priest M."/>
            <person name="Roberts A."/>
            <person name="Saif S."/>
            <person name="Shea T."/>
            <person name="Sykes S."/>
            <person name="Wortman J."/>
            <person name="Nusbaum C."/>
            <person name="Birren B."/>
        </authorList>
    </citation>
    <scope>NUCLEOTIDE SEQUENCE [LARGE SCALE GENOMIC DNA]</scope>
    <source>
        <strain evidence="3 4">BCC8398</strain>
    </source>
</reference>
<evidence type="ECO:0000313" key="3">
    <source>
        <dbReference type="EMBL" id="OCF37750.1"/>
    </source>
</evidence>
<feature type="chain" id="PRO_5008627529" description="Protein CPL1-like domain-containing protein" evidence="1">
    <location>
        <begin position="21"/>
        <end position="317"/>
    </location>
</feature>
<dbReference type="Proteomes" id="UP000092666">
    <property type="component" value="Unassembled WGS sequence"/>
</dbReference>
<keyword evidence="4" id="KW-1185">Reference proteome</keyword>
<name>A0A1B9H3B8_9TREE</name>
<dbReference type="OrthoDB" id="2560920at2759"/>
<dbReference type="EMBL" id="KV700122">
    <property type="protein sequence ID" value="OCF37750.1"/>
    <property type="molecule type" value="Genomic_DNA"/>
</dbReference>
<reference evidence="4" key="2">
    <citation type="submission" date="2013-12" db="EMBL/GenBank/DDBJ databases">
        <title>Evolution of pathogenesis and genome organization in the Tremellales.</title>
        <authorList>
            <person name="Cuomo C."/>
            <person name="Litvintseva A."/>
            <person name="Heitman J."/>
            <person name="Chen Y."/>
            <person name="Sun S."/>
            <person name="Springer D."/>
            <person name="Dromer F."/>
            <person name="Young S."/>
            <person name="Zeng Q."/>
            <person name="Chapman S."/>
            <person name="Gujja S."/>
            <person name="Saif S."/>
            <person name="Birren B."/>
        </authorList>
    </citation>
    <scope>NUCLEOTIDE SEQUENCE [LARGE SCALE GENOMIC DNA]</scope>
    <source>
        <strain evidence="4">BCC8398</strain>
    </source>
</reference>
<evidence type="ECO:0000256" key="1">
    <source>
        <dbReference type="SAM" id="SignalP"/>
    </source>
</evidence>
<dbReference type="AlphaFoldDB" id="A0A1B9H3B8"/>
<evidence type="ECO:0000259" key="2">
    <source>
        <dbReference type="Pfam" id="PF21671"/>
    </source>
</evidence>
<dbReference type="PANTHER" id="PTHR35192:SF2">
    <property type="entry name" value="APPLE DOMAIN-CONTAINING PROTEIN"/>
    <property type="match status" value="1"/>
</dbReference>
<protein>
    <recommendedName>
        <fullName evidence="2">Protein CPL1-like domain-containing protein</fullName>
    </recommendedName>
</protein>
<dbReference type="InterPro" id="IPR048661">
    <property type="entry name" value="CPL1-like"/>
</dbReference>
<keyword evidence="1" id="KW-0732">Signal</keyword>
<feature type="signal peptide" evidence="1">
    <location>
        <begin position="1"/>
        <end position="20"/>
    </location>
</feature>
<proteinExistence type="predicted"/>